<evidence type="ECO:0000256" key="1">
    <source>
        <dbReference type="SAM" id="MobiDB-lite"/>
    </source>
</evidence>
<feature type="compositionally biased region" description="Polar residues" evidence="1">
    <location>
        <begin position="330"/>
        <end position="354"/>
    </location>
</feature>
<dbReference type="GO" id="GO:0030010">
    <property type="term" value="P:establishment of cell polarity"/>
    <property type="evidence" value="ECO:0007669"/>
    <property type="project" value="TreeGrafter"/>
</dbReference>
<dbReference type="GO" id="GO:0006972">
    <property type="term" value="P:hyperosmotic response"/>
    <property type="evidence" value="ECO:0007669"/>
    <property type="project" value="TreeGrafter"/>
</dbReference>
<sequence>MDSVTISSEIPTFTFPSEISTILSTSVTDILPIPTLSDIPQTSSDIIVPTSVVPTDTPLPTDTAIPTETVVPTDTSLPNLTIPLSIPLTTDIPSLKTPITIVSPTVSPTASPTILIPVPTDTPSLTVPITIVSPTVSPTISIPFTTDTSIPTDTSVTRTSWLPESLIFASSISLASGATQSAEPSNFPAIIPNPTGVITTIPEGLSLVQIGFKFSLNWQFVASHSVSASQIMDLLPQGLMYGLDLQSSQVEVDSLVPLDTTEQLGFTTTVAHVYLSDNMTDTLRLDLLIPASKLYSNPNANVNQLMSYISVAIPISVDSTFTDTTSSATGNAASPTTNSNSGVFDTQPQDTSSSVTKNAVGVSFAVAGAAAAYGAAMFFIARRYKKRRQNHRRSSSVMSHSEMRQSGSPALVGGANTYMAGGRGSPNDRDSRGSGSTGQSGRTQQISGPMMAENSLGWN</sequence>
<keyword evidence="2" id="KW-0472">Membrane</keyword>
<feature type="region of interest" description="Disordered" evidence="1">
    <location>
        <begin position="324"/>
        <end position="354"/>
    </location>
</feature>
<dbReference type="EMBL" id="MU253857">
    <property type="protein sequence ID" value="KAG9245245.1"/>
    <property type="molecule type" value="Genomic_DNA"/>
</dbReference>
<keyword evidence="2" id="KW-1133">Transmembrane helix</keyword>
<dbReference type="GO" id="GO:0005886">
    <property type="term" value="C:plasma membrane"/>
    <property type="evidence" value="ECO:0007669"/>
    <property type="project" value="InterPro"/>
</dbReference>
<accession>A0A9P7Z4M1</accession>
<dbReference type="OrthoDB" id="3366093at2759"/>
<dbReference type="GO" id="GO:0009986">
    <property type="term" value="C:cell surface"/>
    <property type="evidence" value="ECO:0007669"/>
    <property type="project" value="TreeGrafter"/>
</dbReference>
<reference evidence="3" key="1">
    <citation type="journal article" date="2021" name="IMA Fungus">
        <title>Genomic characterization of three marine fungi, including Emericellopsis atlantica sp. nov. with signatures of a generalist lifestyle and marine biomass degradation.</title>
        <authorList>
            <person name="Hagestad O.C."/>
            <person name="Hou L."/>
            <person name="Andersen J.H."/>
            <person name="Hansen E.H."/>
            <person name="Altermark B."/>
            <person name="Li C."/>
            <person name="Kuhnert E."/>
            <person name="Cox R.J."/>
            <person name="Crous P.W."/>
            <person name="Spatafora J.W."/>
            <person name="Lail K."/>
            <person name="Amirebrahimi M."/>
            <person name="Lipzen A."/>
            <person name="Pangilinan J."/>
            <person name="Andreopoulos W."/>
            <person name="Hayes R.D."/>
            <person name="Ng V."/>
            <person name="Grigoriev I.V."/>
            <person name="Jackson S.A."/>
            <person name="Sutton T.D.S."/>
            <person name="Dobson A.D.W."/>
            <person name="Rama T."/>
        </authorList>
    </citation>
    <scope>NUCLEOTIDE SEQUENCE</scope>
    <source>
        <strain evidence="3">TRa3180A</strain>
    </source>
</reference>
<dbReference type="GO" id="GO:0005034">
    <property type="term" value="F:osmosensor activity"/>
    <property type="evidence" value="ECO:0007669"/>
    <property type="project" value="InterPro"/>
</dbReference>
<protein>
    <submittedName>
        <fullName evidence="3">Uncharacterized protein</fullName>
    </submittedName>
</protein>
<dbReference type="Proteomes" id="UP000887226">
    <property type="component" value="Unassembled WGS sequence"/>
</dbReference>
<evidence type="ECO:0000313" key="4">
    <source>
        <dbReference type="Proteomes" id="UP000887226"/>
    </source>
</evidence>
<feature type="compositionally biased region" description="Polar residues" evidence="1">
    <location>
        <begin position="395"/>
        <end position="408"/>
    </location>
</feature>
<keyword evidence="4" id="KW-1185">Reference proteome</keyword>
<feature type="compositionally biased region" description="Low complexity" evidence="1">
    <location>
        <begin position="433"/>
        <end position="448"/>
    </location>
</feature>
<feature type="transmembrane region" description="Helical" evidence="2">
    <location>
        <begin position="359"/>
        <end position="381"/>
    </location>
</feature>
<dbReference type="PANTHER" id="PTHR35778:SF1">
    <property type="entry name" value="SIGNALING MUCIN HKR1-RELATED"/>
    <property type="match status" value="1"/>
</dbReference>
<dbReference type="GO" id="GO:0030427">
    <property type="term" value="C:site of polarized growth"/>
    <property type="evidence" value="ECO:0007669"/>
    <property type="project" value="TreeGrafter"/>
</dbReference>
<dbReference type="GO" id="GO:0001402">
    <property type="term" value="P:signal transduction involved in filamentous growth"/>
    <property type="evidence" value="ECO:0007669"/>
    <property type="project" value="TreeGrafter"/>
</dbReference>
<dbReference type="GO" id="GO:0005576">
    <property type="term" value="C:extracellular region"/>
    <property type="evidence" value="ECO:0007669"/>
    <property type="project" value="TreeGrafter"/>
</dbReference>
<proteinExistence type="predicted"/>
<dbReference type="PANTHER" id="PTHR35778">
    <property type="entry name" value="SIGNALING MUCIN HKR1-RELATED"/>
    <property type="match status" value="1"/>
</dbReference>
<dbReference type="GO" id="GO:0007232">
    <property type="term" value="P:osmosensory signaling pathway via Sho1 osmosensor"/>
    <property type="evidence" value="ECO:0007669"/>
    <property type="project" value="InterPro"/>
</dbReference>
<organism evidence="3 4">
    <name type="scientific">Calycina marina</name>
    <dbReference type="NCBI Taxonomy" id="1763456"/>
    <lineage>
        <taxon>Eukaryota</taxon>
        <taxon>Fungi</taxon>
        <taxon>Dikarya</taxon>
        <taxon>Ascomycota</taxon>
        <taxon>Pezizomycotina</taxon>
        <taxon>Leotiomycetes</taxon>
        <taxon>Helotiales</taxon>
        <taxon>Pezizellaceae</taxon>
        <taxon>Calycina</taxon>
    </lineage>
</organism>
<dbReference type="InterPro" id="IPR039295">
    <property type="entry name" value="MSB2"/>
</dbReference>
<evidence type="ECO:0000313" key="3">
    <source>
        <dbReference type="EMBL" id="KAG9245245.1"/>
    </source>
</evidence>
<dbReference type="GO" id="GO:0031505">
    <property type="term" value="P:fungal-type cell wall organization"/>
    <property type="evidence" value="ECO:0007669"/>
    <property type="project" value="TreeGrafter"/>
</dbReference>
<name>A0A9P7Z4M1_9HELO</name>
<dbReference type="AlphaFoldDB" id="A0A9P7Z4M1"/>
<evidence type="ECO:0000256" key="2">
    <source>
        <dbReference type="SAM" id="Phobius"/>
    </source>
</evidence>
<gene>
    <name evidence="3" type="ORF">BJ878DRAFT_458667</name>
</gene>
<keyword evidence="2" id="KW-0812">Transmembrane</keyword>
<comment type="caution">
    <text evidence="3">The sequence shown here is derived from an EMBL/GenBank/DDBJ whole genome shotgun (WGS) entry which is preliminary data.</text>
</comment>
<feature type="region of interest" description="Disordered" evidence="1">
    <location>
        <begin position="390"/>
        <end position="459"/>
    </location>
</feature>